<organism evidence="2 3">
    <name type="scientific">Bodo saltans</name>
    <name type="common">Flagellated protozoan</name>
    <dbReference type="NCBI Taxonomy" id="75058"/>
    <lineage>
        <taxon>Eukaryota</taxon>
        <taxon>Discoba</taxon>
        <taxon>Euglenozoa</taxon>
        <taxon>Kinetoplastea</taxon>
        <taxon>Metakinetoplastina</taxon>
        <taxon>Eubodonida</taxon>
        <taxon>Bodonidae</taxon>
        <taxon>Bodo</taxon>
    </lineage>
</organism>
<evidence type="ECO:0000256" key="1">
    <source>
        <dbReference type="SAM" id="MobiDB-lite"/>
    </source>
</evidence>
<dbReference type="AlphaFoldDB" id="A0A0S4IHJ6"/>
<gene>
    <name evidence="2" type="ORF">BSAL_51005</name>
</gene>
<evidence type="ECO:0000313" key="2">
    <source>
        <dbReference type="EMBL" id="CUE65737.1"/>
    </source>
</evidence>
<dbReference type="EMBL" id="CYKH01000055">
    <property type="protein sequence ID" value="CUE65737.1"/>
    <property type="molecule type" value="Genomic_DNA"/>
</dbReference>
<evidence type="ECO:0000313" key="3">
    <source>
        <dbReference type="Proteomes" id="UP000051952"/>
    </source>
</evidence>
<dbReference type="Proteomes" id="UP000051952">
    <property type="component" value="Unassembled WGS sequence"/>
</dbReference>
<name>A0A0S4IHJ6_BODSA</name>
<feature type="region of interest" description="Disordered" evidence="1">
    <location>
        <begin position="45"/>
        <end position="93"/>
    </location>
</feature>
<dbReference type="VEuPathDB" id="TriTrypDB:BSAL_51005"/>
<feature type="compositionally biased region" description="Gly residues" evidence="1">
    <location>
        <begin position="61"/>
        <end position="70"/>
    </location>
</feature>
<proteinExistence type="predicted"/>
<reference evidence="3" key="1">
    <citation type="submission" date="2015-09" db="EMBL/GenBank/DDBJ databases">
        <authorList>
            <consortium name="Pathogen Informatics"/>
        </authorList>
    </citation>
    <scope>NUCLEOTIDE SEQUENCE [LARGE SCALE GENOMIC DNA]</scope>
    <source>
        <strain evidence="3">Lake Konstanz</strain>
    </source>
</reference>
<sequence>MDSVEHYIKHNALHFYISDSVRHLAAVLPVETAASLAASTDRVVTPQSSSSVIPSTPPSVSGGGVAGGGAASSSGVYSPTSPPPAGPTIPTAVVGSASGSSSAGAGAGPNGSFSNLAGVINSVYSFDDMLTEIPQYFQDVLCGRNIAGLSAPWEYILCTKRNRVTFCLALHRTLTHILPSLILAPVAAGGAAGQKQQFSGQQYDVVAALLSTVAGIPLPLGWSCGEMEATDLQAMFVSMVQLHCSDMPRAWLYVILRRAAALYARQVSTSSSSSHATSSLTASTTLPLAPHAILHRMLLLHIHCKELVEDLQAAFPVGGGGASVDRCRSDLCTWRRTFERWGLDGSWRCGGHRSSAAAAAAPIVSVQPYIPVTIINSMFDSPSALREAVGSASSTTSVSTLSPDADALCALIVHSDEWFLWCTNGEMDEAVACSYT</sequence>
<protein>
    <submittedName>
        <fullName evidence="2">Uncharacterized protein</fullName>
    </submittedName>
</protein>
<keyword evidence="3" id="KW-1185">Reference proteome</keyword>
<feature type="compositionally biased region" description="Low complexity" evidence="1">
    <location>
        <begin position="48"/>
        <end position="60"/>
    </location>
</feature>
<accession>A0A0S4IHJ6</accession>